<dbReference type="UniPathway" id="UPA00196"/>
<accession>A0A139HJV6</accession>
<name>A0A139HJV6_9PEZI</name>
<dbReference type="Pfam" id="PF06699">
    <property type="entry name" value="PIG-F"/>
    <property type="match status" value="1"/>
</dbReference>
<evidence type="ECO:0000256" key="5">
    <source>
        <dbReference type="ARBA" id="ARBA00022824"/>
    </source>
</evidence>
<comment type="caution">
    <text evidence="9">The sequence shown here is derived from an EMBL/GenBank/DDBJ whole genome shotgun (WGS) entry which is preliminary data.</text>
</comment>
<keyword evidence="6 8" id="KW-1133">Transmembrane helix</keyword>
<organism evidence="9 10">
    <name type="scientific">Pseudocercospora eumusae</name>
    <dbReference type="NCBI Taxonomy" id="321146"/>
    <lineage>
        <taxon>Eukaryota</taxon>
        <taxon>Fungi</taxon>
        <taxon>Dikarya</taxon>
        <taxon>Ascomycota</taxon>
        <taxon>Pezizomycotina</taxon>
        <taxon>Dothideomycetes</taxon>
        <taxon>Dothideomycetidae</taxon>
        <taxon>Mycosphaerellales</taxon>
        <taxon>Mycosphaerellaceae</taxon>
        <taxon>Pseudocercospora</taxon>
    </lineage>
</organism>
<dbReference type="OrthoDB" id="17366at2759"/>
<keyword evidence="3" id="KW-0337">GPI-anchor biosynthesis</keyword>
<keyword evidence="5" id="KW-0256">Endoplasmic reticulum</keyword>
<keyword evidence="7 8" id="KW-0472">Membrane</keyword>
<dbReference type="AlphaFoldDB" id="A0A139HJV6"/>
<evidence type="ECO:0000313" key="9">
    <source>
        <dbReference type="EMBL" id="KXT02765.1"/>
    </source>
</evidence>
<evidence type="ECO:0000256" key="7">
    <source>
        <dbReference type="ARBA" id="ARBA00023136"/>
    </source>
</evidence>
<protein>
    <recommendedName>
        <fullName evidence="11">Glycosylphosphatidylinositol anchor biosynthesis protein 11</fullName>
    </recommendedName>
</protein>
<dbReference type="Proteomes" id="UP000070133">
    <property type="component" value="Unassembled WGS sequence"/>
</dbReference>
<dbReference type="InterPro" id="IPR009580">
    <property type="entry name" value="GPI_biosynthesis_protein_Pig-F"/>
</dbReference>
<sequence length="261" mass="27985">MYTYHTLPVLCQHAMSSTTATTTNAKSAQAAALSAGKAIDVLPSQTSQLFANLHPVLLLSLIPIAFRSLVSDPVNTLLGLAPTTLIVQAIYCIVCLPSSGQSAPPKPKPGQKAKPVKPAQDVWARLVPAFLSLVLTFFLSAPLLYITVILFGAPLVSHLPHTALLALHLALLTTPQLFYVHGLDASTWLRLASLQQPMDQIYGLSLGACVGAWLGAIPIPLDWDREWQKWPVTIICGMYVGAVVGKLVGGHLLKGVRMKMN</sequence>
<evidence type="ECO:0000256" key="6">
    <source>
        <dbReference type="ARBA" id="ARBA00022989"/>
    </source>
</evidence>
<evidence type="ECO:0000256" key="8">
    <source>
        <dbReference type="SAM" id="Phobius"/>
    </source>
</evidence>
<dbReference type="GO" id="GO:0005789">
    <property type="term" value="C:endoplasmic reticulum membrane"/>
    <property type="evidence" value="ECO:0007669"/>
    <property type="project" value="UniProtKB-SubCell"/>
</dbReference>
<reference evidence="9 10" key="1">
    <citation type="submission" date="2015-07" db="EMBL/GenBank/DDBJ databases">
        <title>Comparative genomics of the Sigatoka disease complex on banana suggests a link between parallel evolutionary changes in Pseudocercospora fijiensis and Pseudocercospora eumusae and increased virulence on the banana host.</title>
        <authorList>
            <person name="Chang T.-C."/>
            <person name="Salvucci A."/>
            <person name="Crous P.W."/>
            <person name="Stergiopoulos I."/>
        </authorList>
    </citation>
    <scope>NUCLEOTIDE SEQUENCE [LARGE SCALE GENOMIC DNA]</scope>
    <source>
        <strain evidence="9 10">CBS 114824</strain>
    </source>
</reference>
<comment type="pathway">
    <text evidence="2">Glycolipid biosynthesis; glycosylphosphatidylinositol-anchor biosynthesis.</text>
</comment>
<comment type="subcellular location">
    <subcellularLocation>
        <location evidence="1">Endoplasmic reticulum membrane</location>
        <topology evidence="1">Multi-pass membrane protein</topology>
    </subcellularLocation>
</comment>
<feature type="transmembrane region" description="Helical" evidence="8">
    <location>
        <begin position="201"/>
        <end position="220"/>
    </location>
</feature>
<evidence type="ECO:0000256" key="2">
    <source>
        <dbReference type="ARBA" id="ARBA00004687"/>
    </source>
</evidence>
<feature type="transmembrane region" description="Helical" evidence="8">
    <location>
        <begin position="126"/>
        <end position="153"/>
    </location>
</feature>
<dbReference type="EMBL" id="LFZN01000038">
    <property type="protein sequence ID" value="KXT02765.1"/>
    <property type="molecule type" value="Genomic_DNA"/>
</dbReference>
<evidence type="ECO:0000256" key="4">
    <source>
        <dbReference type="ARBA" id="ARBA00022692"/>
    </source>
</evidence>
<keyword evidence="4 8" id="KW-0812">Transmembrane</keyword>
<dbReference type="GO" id="GO:0006506">
    <property type="term" value="P:GPI anchor biosynthetic process"/>
    <property type="evidence" value="ECO:0007669"/>
    <property type="project" value="UniProtKB-UniPathway"/>
</dbReference>
<evidence type="ECO:0000256" key="3">
    <source>
        <dbReference type="ARBA" id="ARBA00022502"/>
    </source>
</evidence>
<dbReference type="STRING" id="321146.A0A139HJV6"/>
<keyword evidence="10" id="KW-1185">Reference proteome</keyword>
<evidence type="ECO:0008006" key="11">
    <source>
        <dbReference type="Google" id="ProtNLM"/>
    </source>
</evidence>
<gene>
    <name evidence="9" type="ORF">AC578_5461</name>
</gene>
<evidence type="ECO:0000313" key="10">
    <source>
        <dbReference type="Proteomes" id="UP000070133"/>
    </source>
</evidence>
<feature type="transmembrane region" description="Helical" evidence="8">
    <location>
        <begin position="232"/>
        <end position="253"/>
    </location>
</feature>
<feature type="transmembrane region" description="Helical" evidence="8">
    <location>
        <begin position="159"/>
        <end position="180"/>
    </location>
</feature>
<evidence type="ECO:0000256" key="1">
    <source>
        <dbReference type="ARBA" id="ARBA00004477"/>
    </source>
</evidence>
<proteinExistence type="predicted"/>